<feature type="domain" description="N-acetyltransferase" evidence="1">
    <location>
        <begin position="120"/>
        <end position="256"/>
    </location>
</feature>
<proteinExistence type="predicted"/>
<dbReference type="CDD" id="cd04301">
    <property type="entry name" value="NAT_SF"/>
    <property type="match status" value="1"/>
</dbReference>
<dbReference type="SUPFAM" id="SSF55729">
    <property type="entry name" value="Acyl-CoA N-acyltransferases (Nat)"/>
    <property type="match status" value="1"/>
</dbReference>
<dbReference type="Proteomes" id="UP000677804">
    <property type="component" value="Chromosome"/>
</dbReference>
<protein>
    <submittedName>
        <fullName evidence="2">GNAT family N-acetyltransferase</fullName>
    </submittedName>
</protein>
<dbReference type="PROSITE" id="PS51186">
    <property type="entry name" value="GNAT"/>
    <property type="match status" value="1"/>
</dbReference>
<dbReference type="Gene3D" id="3.40.630.30">
    <property type="match status" value="1"/>
</dbReference>
<accession>A0ABX8DCB2</accession>
<dbReference type="EMBL" id="CP074405">
    <property type="protein sequence ID" value="QVI63962.1"/>
    <property type="molecule type" value="Genomic_DNA"/>
</dbReference>
<name>A0ABX8DCB2_9CELL</name>
<evidence type="ECO:0000313" key="3">
    <source>
        <dbReference type="Proteomes" id="UP000677804"/>
    </source>
</evidence>
<reference evidence="2 3" key="1">
    <citation type="submission" date="2021-05" db="EMBL/GenBank/DDBJ databases">
        <title>Novel species in genus Cellulomonas.</title>
        <authorList>
            <person name="Zhang G."/>
        </authorList>
    </citation>
    <scope>NUCLEOTIDE SEQUENCE [LARGE SCALE GENOMIC DNA]</scope>
    <source>
        <strain evidence="3">zg-ZUI222</strain>
    </source>
</reference>
<gene>
    <name evidence="2" type="ORF">KG103_09205</name>
</gene>
<organism evidence="2 3">
    <name type="scientific">Cellulomonas wangleii</name>
    <dbReference type="NCBI Taxonomy" id="2816956"/>
    <lineage>
        <taxon>Bacteria</taxon>
        <taxon>Bacillati</taxon>
        <taxon>Actinomycetota</taxon>
        <taxon>Actinomycetes</taxon>
        <taxon>Micrococcales</taxon>
        <taxon>Cellulomonadaceae</taxon>
        <taxon>Cellulomonas</taxon>
    </lineage>
</organism>
<dbReference type="InterPro" id="IPR016181">
    <property type="entry name" value="Acyl_CoA_acyltransferase"/>
</dbReference>
<dbReference type="Pfam" id="PF00583">
    <property type="entry name" value="Acetyltransf_1"/>
    <property type="match status" value="1"/>
</dbReference>
<evidence type="ECO:0000313" key="2">
    <source>
        <dbReference type="EMBL" id="QVI63962.1"/>
    </source>
</evidence>
<sequence>MSHRLLARLPAALRSRRDVLDQRHDWADAAVLAQGAAAAVLARERPGGSILWALGAPDELHELLPDALRSHGPGVRWATVPRAVPVTPAALEVVGVVPATSWDRFSCDVPPPAQPGEDRVVLLDAERDAAAITACLDVANPTTHARPGASDDAAWWGVPDPAGGRLLGVIGVAVRAGTDVPSMHLHGLGVVPDARGHRLGTALAAVATRRALEGGAPWVSLGMYADNAPARRVYAALGFRVDVENAGYGPPGAARP</sequence>
<keyword evidence="3" id="KW-1185">Reference proteome</keyword>
<dbReference type="RefSeq" id="WP_207341979.1">
    <property type="nucleotide sequence ID" value="NZ_CP074405.1"/>
</dbReference>
<dbReference type="InterPro" id="IPR000182">
    <property type="entry name" value="GNAT_dom"/>
</dbReference>
<evidence type="ECO:0000259" key="1">
    <source>
        <dbReference type="PROSITE" id="PS51186"/>
    </source>
</evidence>